<sequence length="388" mass="45378">MCSKFNGERLRTARIYRGMTLAELGELIDLSKQTLSLYENNRGVPDFSTVIKLTNALHFPANYFFQKDRIYITSGTTYFRSLISTTKKSRDAEITKVEYIAALYEVLCQYINFPRLNLPRVNIETKYIDDSMIEEIAYKVRESWGLGNDPIEDLQYILEENGLIVVGSNVSDTKIDAYSQILNIDNSETYIIVLSVGQKTKARINFDLAHELGHIMLHPWTEDVETLSNEEFKERERQANKFASCFLLPQETFLVDYRKYPTDLEYYRTMKSKWNCSIQAMLYRANDLKIISNNQFQYLMRQVSKRGWRKKEPGDYPHTLNENIFKMSIDLLVENGYSKKDIMEIFDGGLVSLFSDEIESLLNLPKDYFKINEVEENKIIELKINKKK</sequence>
<organism evidence="3 4">
    <name type="scientific">Clostridium cochlearium</name>
    <dbReference type="NCBI Taxonomy" id="1494"/>
    <lineage>
        <taxon>Bacteria</taxon>
        <taxon>Bacillati</taxon>
        <taxon>Bacillota</taxon>
        <taxon>Clostridia</taxon>
        <taxon>Eubacteriales</taxon>
        <taxon>Clostridiaceae</taxon>
        <taxon>Clostridium</taxon>
    </lineage>
</organism>
<evidence type="ECO:0000256" key="1">
    <source>
        <dbReference type="ARBA" id="ARBA00007227"/>
    </source>
</evidence>
<dbReference type="Gene3D" id="1.10.260.40">
    <property type="entry name" value="lambda repressor-like DNA-binding domains"/>
    <property type="match status" value="1"/>
</dbReference>
<dbReference type="InterPro" id="IPR052345">
    <property type="entry name" value="Rad_response_metalloprotease"/>
</dbReference>
<evidence type="ECO:0000259" key="2">
    <source>
        <dbReference type="PROSITE" id="PS50943"/>
    </source>
</evidence>
<dbReference type="EMBL" id="JABFIF010000002">
    <property type="protein sequence ID" value="NOH15274.1"/>
    <property type="molecule type" value="Genomic_DNA"/>
</dbReference>
<dbReference type="PANTHER" id="PTHR43236">
    <property type="entry name" value="ANTITOXIN HIGA1"/>
    <property type="match status" value="1"/>
</dbReference>
<dbReference type="AlphaFoldDB" id="A0A7Y3XW18"/>
<proteinExistence type="inferred from homology"/>
<dbReference type="SUPFAM" id="SSF47413">
    <property type="entry name" value="lambda repressor-like DNA-binding domains"/>
    <property type="match status" value="1"/>
</dbReference>
<feature type="domain" description="HTH cro/C1-type" evidence="2">
    <location>
        <begin position="10"/>
        <end position="64"/>
    </location>
</feature>
<dbReference type="PANTHER" id="PTHR43236:SF1">
    <property type="entry name" value="BLL7220 PROTEIN"/>
    <property type="match status" value="1"/>
</dbReference>
<dbReference type="InterPro" id="IPR010982">
    <property type="entry name" value="Lambda_DNA-bd_dom_sf"/>
</dbReference>
<evidence type="ECO:0000313" key="4">
    <source>
        <dbReference type="Proteomes" id="UP000528432"/>
    </source>
</evidence>
<evidence type="ECO:0000313" key="3">
    <source>
        <dbReference type="EMBL" id="NOH15274.1"/>
    </source>
</evidence>
<reference evidence="3 4" key="1">
    <citation type="submission" date="2020-05" db="EMBL/GenBank/DDBJ databases">
        <title>Draft genome sequence of Clostridium cochlearium strain AGROS13 isolated from a sheep dairy farm in New Zealand.</title>
        <authorList>
            <person name="Gupta T.B."/>
            <person name="Jauregui R."/>
            <person name="Risson A.N."/>
            <person name="Brightwell G."/>
            <person name="Maclean P."/>
        </authorList>
    </citation>
    <scope>NUCLEOTIDE SEQUENCE [LARGE SCALE GENOMIC DNA]</scope>
    <source>
        <strain evidence="3 4">AGROS13</strain>
    </source>
</reference>
<protein>
    <submittedName>
        <fullName evidence="3">ImmA/IrrE family metallo-endopeptidase</fullName>
    </submittedName>
</protein>
<dbReference type="Pfam" id="PF12844">
    <property type="entry name" value="HTH_19"/>
    <property type="match status" value="1"/>
</dbReference>
<dbReference type="GO" id="GO:0003677">
    <property type="term" value="F:DNA binding"/>
    <property type="evidence" value="ECO:0007669"/>
    <property type="project" value="InterPro"/>
</dbReference>
<comment type="caution">
    <text evidence="3">The sequence shown here is derived from an EMBL/GenBank/DDBJ whole genome shotgun (WGS) entry which is preliminary data.</text>
</comment>
<dbReference type="CDD" id="cd00093">
    <property type="entry name" value="HTH_XRE"/>
    <property type="match status" value="1"/>
</dbReference>
<dbReference type="Gene3D" id="1.10.10.2910">
    <property type="match status" value="1"/>
</dbReference>
<dbReference type="RefSeq" id="WP_171302823.1">
    <property type="nucleotide sequence ID" value="NZ_JABFIF010000002.1"/>
</dbReference>
<dbReference type="InterPro" id="IPR001387">
    <property type="entry name" value="Cro/C1-type_HTH"/>
</dbReference>
<dbReference type="Proteomes" id="UP000528432">
    <property type="component" value="Unassembled WGS sequence"/>
</dbReference>
<gene>
    <name evidence="3" type="ORF">HMJ28_02505</name>
</gene>
<dbReference type="InterPro" id="IPR010359">
    <property type="entry name" value="IrrE_HExxH"/>
</dbReference>
<dbReference type="PROSITE" id="PS50943">
    <property type="entry name" value="HTH_CROC1"/>
    <property type="match status" value="1"/>
</dbReference>
<comment type="similarity">
    <text evidence="1">Belongs to the short-chain fatty acyl-CoA assimilation regulator (ScfR) family.</text>
</comment>
<accession>A0A7Y3XW18</accession>
<dbReference type="SMART" id="SM00530">
    <property type="entry name" value="HTH_XRE"/>
    <property type="match status" value="1"/>
</dbReference>
<dbReference type="Pfam" id="PF06114">
    <property type="entry name" value="Peptidase_M78"/>
    <property type="match status" value="1"/>
</dbReference>
<name>A0A7Y3XW18_CLOCO</name>